<dbReference type="AlphaFoldDB" id="A0A6J4SH32"/>
<feature type="non-terminal residue" evidence="2">
    <location>
        <position position="1"/>
    </location>
</feature>
<feature type="compositionally biased region" description="Basic residues" evidence="1">
    <location>
        <begin position="155"/>
        <end position="169"/>
    </location>
</feature>
<sequence>GLALRGDRRRDDRRPGVVLLELPLQPAVLLLPHGVGAARQAPRARPRRHPRAGARRQGARLHRVRRHGWRALHPRRHARPRRRAGPRAADRRPLQRDALQRPPAPRGRAPRRPARAHPDLARPPGSGRERRDARARELPQGDGGDPQARRAGDRRAHRHHAGGSRRGRSRGAGAPLRAAPRDGHPRRGPRRPPDHQPRPRGDQRHGAARRTRAARSRAHADRRRRLLQPVRADGARRAARHRPPRHPHDLAGGHGGPRARAHRRGPPAGRRRVDRHPV</sequence>
<organism evidence="2">
    <name type="scientific">uncultured Solirubrobacteraceae bacterium</name>
    <dbReference type="NCBI Taxonomy" id="1162706"/>
    <lineage>
        <taxon>Bacteria</taxon>
        <taxon>Bacillati</taxon>
        <taxon>Actinomycetota</taxon>
        <taxon>Thermoleophilia</taxon>
        <taxon>Solirubrobacterales</taxon>
        <taxon>Solirubrobacteraceae</taxon>
        <taxon>environmental samples</taxon>
    </lineage>
</organism>
<feature type="compositionally biased region" description="Basic residues" evidence="1">
    <location>
        <begin position="206"/>
        <end position="226"/>
    </location>
</feature>
<evidence type="ECO:0000313" key="2">
    <source>
        <dbReference type="EMBL" id="CAA9493422.1"/>
    </source>
</evidence>
<feature type="compositionally biased region" description="Basic residues" evidence="1">
    <location>
        <begin position="257"/>
        <end position="278"/>
    </location>
</feature>
<proteinExistence type="predicted"/>
<accession>A0A6J4SH32</accession>
<feature type="non-terminal residue" evidence="2">
    <location>
        <position position="278"/>
    </location>
</feature>
<protein>
    <submittedName>
        <fullName evidence="2">Uncharacterized protein</fullName>
    </submittedName>
</protein>
<evidence type="ECO:0000256" key="1">
    <source>
        <dbReference type="SAM" id="MobiDB-lite"/>
    </source>
</evidence>
<feature type="compositionally biased region" description="Basic and acidic residues" evidence="1">
    <location>
        <begin position="88"/>
        <end position="99"/>
    </location>
</feature>
<feature type="region of interest" description="Disordered" evidence="1">
    <location>
        <begin position="38"/>
        <end position="278"/>
    </location>
</feature>
<feature type="compositionally biased region" description="Basic and acidic residues" evidence="1">
    <location>
        <begin position="179"/>
        <end position="205"/>
    </location>
</feature>
<feature type="compositionally biased region" description="Basic residues" evidence="1">
    <location>
        <begin position="42"/>
        <end position="85"/>
    </location>
</feature>
<gene>
    <name evidence="2" type="ORF">AVDCRST_MAG30-1501</name>
</gene>
<reference evidence="2" key="1">
    <citation type="submission" date="2020-02" db="EMBL/GenBank/DDBJ databases">
        <authorList>
            <person name="Meier V. D."/>
        </authorList>
    </citation>
    <scope>NUCLEOTIDE SEQUENCE</scope>
    <source>
        <strain evidence="2">AVDCRST_MAG30</strain>
    </source>
</reference>
<dbReference type="EMBL" id="CADCVS010000209">
    <property type="protein sequence ID" value="CAA9493422.1"/>
    <property type="molecule type" value="Genomic_DNA"/>
</dbReference>
<feature type="compositionally biased region" description="Basic and acidic residues" evidence="1">
    <location>
        <begin position="127"/>
        <end position="139"/>
    </location>
</feature>
<name>A0A6J4SH32_9ACTN</name>